<dbReference type="OrthoDB" id="3269297at2759"/>
<keyword evidence="3" id="KW-1185">Reference proteome</keyword>
<feature type="compositionally biased region" description="Basic and acidic residues" evidence="1">
    <location>
        <begin position="285"/>
        <end position="294"/>
    </location>
</feature>
<comment type="caution">
    <text evidence="2">The sequence shown here is derived from an EMBL/GenBank/DDBJ whole genome shotgun (WGS) entry which is preliminary data.</text>
</comment>
<feature type="compositionally biased region" description="Acidic residues" evidence="1">
    <location>
        <begin position="310"/>
        <end position="328"/>
    </location>
</feature>
<dbReference type="Proteomes" id="UP000724874">
    <property type="component" value="Unassembled WGS sequence"/>
</dbReference>
<feature type="region of interest" description="Disordered" evidence="1">
    <location>
        <begin position="285"/>
        <end position="328"/>
    </location>
</feature>
<reference evidence="2" key="1">
    <citation type="submission" date="2020-11" db="EMBL/GenBank/DDBJ databases">
        <authorList>
            <consortium name="DOE Joint Genome Institute"/>
            <person name="Ahrendt S."/>
            <person name="Riley R."/>
            <person name="Andreopoulos W."/>
            <person name="LaButti K."/>
            <person name="Pangilinan J."/>
            <person name="Ruiz-duenas F.J."/>
            <person name="Barrasa J.M."/>
            <person name="Sanchez-Garcia M."/>
            <person name="Camarero S."/>
            <person name="Miyauchi S."/>
            <person name="Serrano A."/>
            <person name="Linde D."/>
            <person name="Babiker R."/>
            <person name="Drula E."/>
            <person name="Ayuso-Fernandez I."/>
            <person name="Pacheco R."/>
            <person name="Padilla G."/>
            <person name="Ferreira P."/>
            <person name="Barriuso J."/>
            <person name="Kellner H."/>
            <person name="Castanera R."/>
            <person name="Alfaro M."/>
            <person name="Ramirez L."/>
            <person name="Pisabarro A.G."/>
            <person name="Kuo A."/>
            <person name="Tritt A."/>
            <person name="Lipzen A."/>
            <person name="He G."/>
            <person name="Yan M."/>
            <person name="Ng V."/>
            <person name="Cullen D."/>
            <person name="Martin F."/>
            <person name="Rosso M.-N."/>
            <person name="Henrissat B."/>
            <person name="Hibbett D."/>
            <person name="Martinez A.T."/>
            <person name="Grigoriev I.V."/>
        </authorList>
    </citation>
    <scope>NUCLEOTIDE SEQUENCE</scope>
    <source>
        <strain evidence="2">AH 44721</strain>
    </source>
</reference>
<organism evidence="2 3">
    <name type="scientific">Gymnopilus junonius</name>
    <name type="common">Spectacular rustgill mushroom</name>
    <name type="synonym">Gymnopilus spectabilis subsp. junonius</name>
    <dbReference type="NCBI Taxonomy" id="109634"/>
    <lineage>
        <taxon>Eukaryota</taxon>
        <taxon>Fungi</taxon>
        <taxon>Dikarya</taxon>
        <taxon>Basidiomycota</taxon>
        <taxon>Agaricomycotina</taxon>
        <taxon>Agaricomycetes</taxon>
        <taxon>Agaricomycetidae</taxon>
        <taxon>Agaricales</taxon>
        <taxon>Agaricineae</taxon>
        <taxon>Hymenogastraceae</taxon>
        <taxon>Gymnopilus</taxon>
    </lineage>
</organism>
<dbReference type="AlphaFoldDB" id="A0A9P5NDA4"/>
<feature type="compositionally biased region" description="Polar residues" evidence="1">
    <location>
        <begin position="36"/>
        <end position="67"/>
    </location>
</feature>
<evidence type="ECO:0000313" key="2">
    <source>
        <dbReference type="EMBL" id="KAF8876881.1"/>
    </source>
</evidence>
<sequence>MKPSQTTSVKGSFPLPQSTPVRTVMAAFNANLPTSFMTSPTTHSHAQVTASGGTETRPSTPLAPTTPSRRRLREPEIDPDLYTPTKRMRILYSGLASTSSGSFLVSKVKLTSSMPIIDPILESMPPLQAPDWTLAYQSPNSQKTRQQLQEENGVLRTNLQMAHIHVHAQDGIIEGAHATMVVQNIHLRKLNGALYAKETDKSSDRTFTIDTSKATVYTKDDIRNGIYEKQQRKAAAAAEKKSRQDARVAKKGARAKLEEEWKAIKVRHEKAVELWKLDCEKRASEGVLKKDMPKKPKLQRKPKLPPSLEETVDDEEVDDEEDDENELD</sequence>
<evidence type="ECO:0000313" key="3">
    <source>
        <dbReference type="Proteomes" id="UP000724874"/>
    </source>
</evidence>
<feature type="region of interest" description="Disordered" evidence="1">
    <location>
        <begin position="36"/>
        <end position="80"/>
    </location>
</feature>
<dbReference type="EMBL" id="JADNYJ010000177">
    <property type="protein sequence ID" value="KAF8876881.1"/>
    <property type="molecule type" value="Genomic_DNA"/>
</dbReference>
<proteinExistence type="predicted"/>
<protein>
    <submittedName>
        <fullName evidence="2">Uncharacterized protein</fullName>
    </submittedName>
</protein>
<name>A0A9P5NDA4_GYMJU</name>
<accession>A0A9P5NDA4</accession>
<gene>
    <name evidence="2" type="ORF">CPB84DRAFT_1736288</name>
</gene>
<evidence type="ECO:0000256" key="1">
    <source>
        <dbReference type="SAM" id="MobiDB-lite"/>
    </source>
</evidence>